<dbReference type="Gene3D" id="1.20.144.10">
    <property type="entry name" value="Phosphatidic acid phosphatase type 2/haloperoxidase"/>
    <property type="match status" value="1"/>
</dbReference>
<feature type="transmembrane region" description="Helical" evidence="2">
    <location>
        <begin position="403"/>
        <end position="422"/>
    </location>
</feature>
<comment type="caution">
    <text evidence="4">The sequence shown here is derived from an EMBL/GenBank/DDBJ whole genome shotgun (WGS) entry which is preliminary data.</text>
</comment>
<feature type="transmembrane region" description="Helical" evidence="2">
    <location>
        <begin position="364"/>
        <end position="383"/>
    </location>
</feature>
<sequence>MPHKAGLSRLLHLRNPCYHRLRPCLLPYLRLRLRPPLCLRNMLTQRLRQRHRHLQRHRCRQLPAFLRCLRCQQYIPRLQTSPHSCIPLPGLLHRNPRTMPPPVAEISSTRIPRNSPRNTHRPGRGHQNACPALLAHLRQPRSNRSSRYNHSNRSSCSTPSRPCCSHRPMTRRARQRPGRQRNRCSRRFQTMPMPATWPMRALRNLWPSDPLEASPSSKRGRNAGALTGAGDNADSGLLAGISASSPVVSAKAAASADSDLTVEGMDSGLARLDPLAVHPRLSSRILCVVFGLLLLAAAAGVWWLGVRTANGQNFDDEVWLRLNTSLPSWLRSLVHLLAVSSTVIAISVVFALVGIVVAAVRKRWWLLGQLVVFAGLCYGSSLLKGVLPRPYLQNINSSASNTAPSGHTLLAAAAVVVLVCAVPRAWRAACAAVGSAYTLLVALSLVAGKWHRPTDVVMSLLIVGGWALLVLACTRTSGMDEIGTRSASASIQIVGSVMITGGIMVSLYGAYLVWQIEPGLSLGASWTQSGACAATTMLVCGVSMLVFGLVLAMRQLTASPLTKLGLVGAPPAPPSK</sequence>
<feature type="compositionally biased region" description="Polar residues" evidence="1">
    <location>
        <begin position="106"/>
        <end position="117"/>
    </location>
</feature>
<evidence type="ECO:0000313" key="5">
    <source>
        <dbReference type="Proteomes" id="UP000029003"/>
    </source>
</evidence>
<name>A0A087E2Z0_9BIFI</name>
<feature type="transmembrane region" description="Helical" evidence="2">
    <location>
        <begin position="456"/>
        <end position="473"/>
    </location>
</feature>
<dbReference type="InterPro" id="IPR000326">
    <property type="entry name" value="PAP2/HPO"/>
</dbReference>
<dbReference type="Proteomes" id="UP000029003">
    <property type="component" value="Unassembled WGS sequence"/>
</dbReference>
<dbReference type="Pfam" id="PF01569">
    <property type="entry name" value="PAP2"/>
    <property type="match status" value="1"/>
</dbReference>
<proteinExistence type="predicted"/>
<gene>
    <name evidence="4" type="ORF">THER5_0313</name>
</gene>
<keyword evidence="2" id="KW-0812">Transmembrane</keyword>
<dbReference type="SUPFAM" id="SSF48317">
    <property type="entry name" value="Acid phosphatase/Vanadium-dependent haloperoxidase"/>
    <property type="match status" value="1"/>
</dbReference>
<dbReference type="InterPro" id="IPR036938">
    <property type="entry name" value="PAP2/HPO_sf"/>
</dbReference>
<keyword evidence="2" id="KW-1133">Transmembrane helix</keyword>
<feature type="domain" description="Phosphatidic acid phosphatase type 2/haloperoxidase" evidence="3">
    <location>
        <begin position="370"/>
        <end position="471"/>
    </location>
</feature>
<evidence type="ECO:0000256" key="2">
    <source>
        <dbReference type="SAM" id="Phobius"/>
    </source>
</evidence>
<feature type="transmembrane region" description="Helical" evidence="2">
    <location>
        <begin position="429"/>
        <end position="450"/>
    </location>
</feature>
<feature type="transmembrane region" description="Helical" evidence="2">
    <location>
        <begin position="493"/>
        <end position="514"/>
    </location>
</feature>
<feature type="compositionally biased region" description="Low complexity" evidence="1">
    <location>
        <begin position="142"/>
        <end position="167"/>
    </location>
</feature>
<evidence type="ECO:0000256" key="1">
    <source>
        <dbReference type="SAM" id="MobiDB-lite"/>
    </source>
</evidence>
<evidence type="ECO:0000259" key="3">
    <source>
        <dbReference type="SMART" id="SM00014"/>
    </source>
</evidence>
<feature type="transmembrane region" description="Helical" evidence="2">
    <location>
        <begin position="333"/>
        <end position="357"/>
    </location>
</feature>
<protein>
    <submittedName>
        <fullName evidence="4">Protein of PAP2 superfamily</fullName>
    </submittedName>
</protein>
<evidence type="ECO:0000313" key="4">
    <source>
        <dbReference type="EMBL" id="KFJ02141.1"/>
    </source>
</evidence>
<feature type="transmembrane region" description="Helical" evidence="2">
    <location>
        <begin position="526"/>
        <end position="553"/>
    </location>
</feature>
<feature type="region of interest" description="Disordered" evidence="1">
    <location>
        <begin position="140"/>
        <end position="192"/>
    </location>
</feature>
<keyword evidence="2" id="KW-0472">Membrane</keyword>
<accession>A0A087E2Z0</accession>
<organism evidence="4 5">
    <name type="scientific">Bifidobacterium thermacidophilum subsp. thermacidophilum</name>
    <dbReference type="NCBI Taxonomy" id="79262"/>
    <lineage>
        <taxon>Bacteria</taxon>
        <taxon>Bacillati</taxon>
        <taxon>Actinomycetota</taxon>
        <taxon>Actinomycetes</taxon>
        <taxon>Bifidobacteriales</taxon>
        <taxon>Bifidobacteriaceae</taxon>
        <taxon>Bifidobacterium</taxon>
    </lineage>
</organism>
<dbReference type="SMART" id="SM00014">
    <property type="entry name" value="acidPPc"/>
    <property type="match status" value="1"/>
</dbReference>
<dbReference type="EMBL" id="JGZT01000007">
    <property type="protein sequence ID" value="KFJ02141.1"/>
    <property type="molecule type" value="Genomic_DNA"/>
</dbReference>
<feature type="region of interest" description="Disordered" evidence="1">
    <location>
        <begin position="96"/>
        <end position="128"/>
    </location>
</feature>
<feature type="compositionally biased region" description="Basic residues" evidence="1">
    <location>
        <begin position="168"/>
        <end position="186"/>
    </location>
</feature>
<dbReference type="AlphaFoldDB" id="A0A087E2Z0"/>
<feature type="region of interest" description="Disordered" evidence="1">
    <location>
        <begin position="208"/>
        <end position="228"/>
    </location>
</feature>
<feature type="transmembrane region" description="Helical" evidence="2">
    <location>
        <begin position="285"/>
        <end position="305"/>
    </location>
</feature>
<reference evidence="4 5" key="1">
    <citation type="submission" date="2014-03" db="EMBL/GenBank/DDBJ databases">
        <title>Genomics of Bifidobacteria.</title>
        <authorList>
            <person name="Ventura M."/>
            <person name="Milani C."/>
            <person name="Lugli G.A."/>
        </authorList>
    </citation>
    <scope>NUCLEOTIDE SEQUENCE [LARGE SCALE GENOMIC DNA]</scope>
    <source>
        <strain evidence="4 5">LMG 21395</strain>
    </source>
</reference>